<accession>A0A6L4WTL1</accession>
<comment type="caution">
    <text evidence="1">The sequence shown here is derived from an EMBL/GenBank/DDBJ whole genome shotgun (WGS) entry which is preliminary data.</text>
</comment>
<dbReference type="EMBL" id="WFKK01000012">
    <property type="protein sequence ID" value="KAB7889575.1"/>
    <property type="molecule type" value="Genomic_DNA"/>
</dbReference>
<proteinExistence type="predicted"/>
<dbReference type="AlphaFoldDB" id="A0A6L4WTL1"/>
<gene>
    <name evidence="1" type="ORF">GBG19_05830</name>
</gene>
<sequence>MYENFTDEQLKGIPALYAQDGLGEEKTKVYLKVSLRDYIWLITEYNPEEDLFFGFACLGDVEMAELGYISKIELEGIVNEYPVEVEKVDITLKEAKEKWIN</sequence>
<organism evidence="1 2">
    <name type="scientific">Poseidonibacter ostreae</name>
    <dbReference type="NCBI Taxonomy" id="2654171"/>
    <lineage>
        <taxon>Bacteria</taxon>
        <taxon>Pseudomonadati</taxon>
        <taxon>Campylobacterota</taxon>
        <taxon>Epsilonproteobacteria</taxon>
        <taxon>Campylobacterales</taxon>
        <taxon>Arcobacteraceae</taxon>
        <taxon>Poseidonibacter</taxon>
    </lineage>
</organism>
<protein>
    <submittedName>
        <fullName evidence="1">DUF2958 domain-containing protein</fullName>
    </submittedName>
</protein>
<reference evidence="1 2" key="1">
    <citation type="submission" date="2019-10" db="EMBL/GenBank/DDBJ databases">
        <title>Poseidonibacter ostreae sp. nov., isolated from the gut of the Ostrea denselamellosa.</title>
        <authorList>
            <person name="Choi A."/>
        </authorList>
    </citation>
    <scope>NUCLEOTIDE SEQUENCE [LARGE SCALE GENOMIC DNA]</scope>
    <source>
        <strain evidence="1 2">SJOD-M-33</strain>
    </source>
</reference>
<dbReference type="InterPro" id="IPR021341">
    <property type="entry name" value="DUF2958"/>
</dbReference>
<evidence type="ECO:0000313" key="2">
    <source>
        <dbReference type="Proteomes" id="UP000472839"/>
    </source>
</evidence>
<name>A0A6L4WTL1_9BACT</name>
<dbReference type="Proteomes" id="UP000472839">
    <property type="component" value="Unassembled WGS sequence"/>
</dbReference>
<dbReference type="Pfam" id="PF11171">
    <property type="entry name" value="DUF2958"/>
    <property type="match status" value="1"/>
</dbReference>
<evidence type="ECO:0000313" key="1">
    <source>
        <dbReference type="EMBL" id="KAB7889575.1"/>
    </source>
</evidence>
<dbReference type="RefSeq" id="WP_152279739.1">
    <property type="nucleotide sequence ID" value="NZ_WFKK01000012.1"/>
</dbReference>